<name>A0A9D4GM62_DREPO</name>
<comment type="caution">
    <text evidence="2">The sequence shown here is derived from an EMBL/GenBank/DDBJ whole genome shotgun (WGS) entry which is preliminary data.</text>
</comment>
<reference evidence="2" key="1">
    <citation type="journal article" date="2019" name="bioRxiv">
        <title>The Genome of the Zebra Mussel, Dreissena polymorpha: A Resource for Invasive Species Research.</title>
        <authorList>
            <person name="McCartney M.A."/>
            <person name="Auch B."/>
            <person name="Kono T."/>
            <person name="Mallez S."/>
            <person name="Zhang Y."/>
            <person name="Obille A."/>
            <person name="Becker A."/>
            <person name="Abrahante J.E."/>
            <person name="Garbe J."/>
            <person name="Badalamenti J.P."/>
            <person name="Herman A."/>
            <person name="Mangelson H."/>
            <person name="Liachko I."/>
            <person name="Sullivan S."/>
            <person name="Sone E.D."/>
            <person name="Koren S."/>
            <person name="Silverstein K.A.T."/>
            <person name="Beckman K.B."/>
            <person name="Gohl D.M."/>
        </authorList>
    </citation>
    <scope>NUCLEOTIDE SEQUENCE</scope>
    <source>
        <strain evidence="2">Duluth1</strain>
        <tissue evidence="2">Whole animal</tissue>
    </source>
</reference>
<evidence type="ECO:0000313" key="2">
    <source>
        <dbReference type="EMBL" id="KAH3818098.1"/>
    </source>
</evidence>
<accession>A0A9D4GM62</accession>
<feature type="region of interest" description="Disordered" evidence="1">
    <location>
        <begin position="36"/>
        <end position="72"/>
    </location>
</feature>
<keyword evidence="3" id="KW-1185">Reference proteome</keyword>
<sequence length="72" mass="7986">MPASDWTALANNLRVIYLNLGIFFRCQEEANIAIDDCPRDSSERPTPSGDQAESAERTTQDMEGDKAEVPLN</sequence>
<evidence type="ECO:0000313" key="3">
    <source>
        <dbReference type="Proteomes" id="UP000828390"/>
    </source>
</evidence>
<gene>
    <name evidence="2" type="ORF">DPMN_119694</name>
</gene>
<proteinExistence type="predicted"/>
<feature type="compositionally biased region" description="Basic and acidic residues" evidence="1">
    <location>
        <begin position="54"/>
        <end position="72"/>
    </location>
</feature>
<reference evidence="2" key="2">
    <citation type="submission" date="2020-11" db="EMBL/GenBank/DDBJ databases">
        <authorList>
            <person name="McCartney M.A."/>
            <person name="Auch B."/>
            <person name="Kono T."/>
            <person name="Mallez S."/>
            <person name="Becker A."/>
            <person name="Gohl D.M."/>
            <person name="Silverstein K.A.T."/>
            <person name="Koren S."/>
            <person name="Bechman K.B."/>
            <person name="Herman A."/>
            <person name="Abrahante J.E."/>
            <person name="Garbe J."/>
        </authorList>
    </citation>
    <scope>NUCLEOTIDE SEQUENCE</scope>
    <source>
        <strain evidence="2">Duluth1</strain>
        <tissue evidence="2">Whole animal</tissue>
    </source>
</reference>
<dbReference type="AlphaFoldDB" id="A0A9D4GM62"/>
<dbReference type="Proteomes" id="UP000828390">
    <property type="component" value="Unassembled WGS sequence"/>
</dbReference>
<dbReference type="EMBL" id="JAIWYP010000005">
    <property type="protein sequence ID" value="KAH3818098.1"/>
    <property type="molecule type" value="Genomic_DNA"/>
</dbReference>
<protein>
    <submittedName>
        <fullName evidence="2">Uncharacterized protein</fullName>
    </submittedName>
</protein>
<evidence type="ECO:0000256" key="1">
    <source>
        <dbReference type="SAM" id="MobiDB-lite"/>
    </source>
</evidence>
<organism evidence="2 3">
    <name type="scientific">Dreissena polymorpha</name>
    <name type="common">Zebra mussel</name>
    <name type="synonym">Mytilus polymorpha</name>
    <dbReference type="NCBI Taxonomy" id="45954"/>
    <lineage>
        <taxon>Eukaryota</taxon>
        <taxon>Metazoa</taxon>
        <taxon>Spiralia</taxon>
        <taxon>Lophotrochozoa</taxon>
        <taxon>Mollusca</taxon>
        <taxon>Bivalvia</taxon>
        <taxon>Autobranchia</taxon>
        <taxon>Heteroconchia</taxon>
        <taxon>Euheterodonta</taxon>
        <taxon>Imparidentia</taxon>
        <taxon>Neoheterodontei</taxon>
        <taxon>Myida</taxon>
        <taxon>Dreissenoidea</taxon>
        <taxon>Dreissenidae</taxon>
        <taxon>Dreissena</taxon>
    </lineage>
</organism>